<organism evidence="1 2">
    <name type="scientific">Artemisia annua</name>
    <name type="common">Sweet wormwood</name>
    <dbReference type="NCBI Taxonomy" id="35608"/>
    <lineage>
        <taxon>Eukaryota</taxon>
        <taxon>Viridiplantae</taxon>
        <taxon>Streptophyta</taxon>
        <taxon>Embryophyta</taxon>
        <taxon>Tracheophyta</taxon>
        <taxon>Spermatophyta</taxon>
        <taxon>Magnoliopsida</taxon>
        <taxon>eudicotyledons</taxon>
        <taxon>Gunneridae</taxon>
        <taxon>Pentapetalae</taxon>
        <taxon>asterids</taxon>
        <taxon>campanulids</taxon>
        <taxon>Asterales</taxon>
        <taxon>Asteraceae</taxon>
        <taxon>Asteroideae</taxon>
        <taxon>Anthemideae</taxon>
        <taxon>Artemisiinae</taxon>
        <taxon>Artemisia</taxon>
    </lineage>
</organism>
<evidence type="ECO:0000313" key="1">
    <source>
        <dbReference type="EMBL" id="PWA69799.1"/>
    </source>
</evidence>
<reference evidence="1 2" key="1">
    <citation type="journal article" date="2018" name="Mol. Plant">
        <title>The genome of Artemisia annua provides insight into the evolution of Asteraceae family and artemisinin biosynthesis.</title>
        <authorList>
            <person name="Shen Q."/>
            <person name="Zhang L."/>
            <person name="Liao Z."/>
            <person name="Wang S."/>
            <person name="Yan T."/>
            <person name="Shi P."/>
            <person name="Liu M."/>
            <person name="Fu X."/>
            <person name="Pan Q."/>
            <person name="Wang Y."/>
            <person name="Lv Z."/>
            <person name="Lu X."/>
            <person name="Zhang F."/>
            <person name="Jiang W."/>
            <person name="Ma Y."/>
            <person name="Chen M."/>
            <person name="Hao X."/>
            <person name="Li L."/>
            <person name="Tang Y."/>
            <person name="Lv G."/>
            <person name="Zhou Y."/>
            <person name="Sun X."/>
            <person name="Brodelius P.E."/>
            <person name="Rose J.K.C."/>
            <person name="Tang K."/>
        </authorList>
    </citation>
    <scope>NUCLEOTIDE SEQUENCE [LARGE SCALE GENOMIC DNA]</scope>
    <source>
        <strain evidence="2">cv. Huhao1</strain>
        <tissue evidence="1">Leaf</tissue>
    </source>
</reference>
<dbReference type="AlphaFoldDB" id="A0A2U1N8G0"/>
<dbReference type="EMBL" id="PKPP01003361">
    <property type="protein sequence ID" value="PWA69799.1"/>
    <property type="molecule type" value="Genomic_DNA"/>
</dbReference>
<sequence length="291" mass="33542">MVYEEFAKMKAVPLYGEDLDPQKLVHSILSGPPINWKAYYQKWKRSEEDLKTEQTKVENLAASLYWEKPFLIPSPVCKNKQSTNKHARRKACEIPFKFQPPTRMHMVLAKGVLTRCVQARMVHKTGLQQQTMDPSGTPLPTRQCREKHKTVYAEIIVATNELNHSANQGCLVTLPLISVNLLQIFIKGVDSNMVGLMVAISASKMIRKSVPFPTRIQKLFSLRCQFDNLDTLKMQKCMEERFKEMMARKGLEVVQSKIEGWKWECTFYLRSLLNPTSLRSQILNMTDATFK</sequence>
<keyword evidence="2" id="KW-1185">Reference proteome</keyword>
<proteinExistence type="predicted"/>
<dbReference type="Proteomes" id="UP000245207">
    <property type="component" value="Unassembled WGS sequence"/>
</dbReference>
<gene>
    <name evidence="1" type="ORF">CTI12_AA294940</name>
</gene>
<protein>
    <submittedName>
        <fullName evidence="1">Uncharacterized protein</fullName>
    </submittedName>
</protein>
<evidence type="ECO:0000313" key="2">
    <source>
        <dbReference type="Proteomes" id="UP000245207"/>
    </source>
</evidence>
<comment type="caution">
    <text evidence="1">The sequence shown here is derived from an EMBL/GenBank/DDBJ whole genome shotgun (WGS) entry which is preliminary data.</text>
</comment>
<accession>A0A2U1N8G0</accession>
<dbReference type="STRING" id="35608.A0A2U1N8G0"/>
<name>A0A2U1N8G0_ARTAN</name>